<sequence length="106" mass="12481">MNTLNLFQSSLYRFKRLRSDWPSHPHIDWKQVKRRFLALLPEEQGHCSRLAVRYVRLCQRTGSHLISPSQRIEARGWRDYLEAERSAAREFEAKSTPVWVVEGTAA</sequence>
<dbReference type="OrthoDB" id="7991791at2"/>
<keyword evidence="2" id="KW-1185">Reference proteome</keyword>
<accession>A0A512BZS5</accession>
<protein>
    <submittedName>
        <fullName evidence="1">Uncharacterized protein</fullName>
    </submittedName>
</protein>
<dbReference type="Proteomes" id="UP000321085">
    <property type="component" value="Unassembled WGS sequence"/>
</dbReference>
<dbReference type="EMBL" id="BJYU01000106">
    <property type="protein sequence ID" value="GEO17453.1"/>
    <property type="molecule type" value="Genomic_DNA"/>
</dbReference>
<proteinExistence type="predicted"/>
<evidence type="ECO:0000313" key="1">
    <source>
        <dbReference type="EMBL" id="GEO17453.1"/>
    </source>
</evidence>
<reference evidence="1 2" key="1">
    <citation type="submission" date="2019-07" db="EMBL/GenBank/DDBJ databases">
        <title>Whole genome shotgun sequence of Microvirga aerophila NBRC 106136.</title>
        <authorList>
            <person name="Hosoyama A."/>
            <person name="Uohara A."/>
            <person name="Ohji S."/>
            <person name="Ichikawa N."/>
        </authorList>
    </citation>
    <scope>NUCLEOTIDE SEQUENCE [LARGE SCALE GENOMIC DNA]</scope>
    <source>
        <strain evidence="1 2">NBRC 106136</strain>
    </source>
</reference>
<dbReference type="AlphaFoldDB" id="A0A512BZS5"/>
<evidence type="ECO:0000313" key="2">
    <source>
        <dbReference type="Proteomes" id="UP000321085"/>
    </source>
</evidence>
<organism evidence="1 2">
    <name type="scientific">Microvirga aerophila</name>
    <dbReference type="NCBI Taxonomy" id="670291"/>
    <lineage>
        <taxon>Bacteria</taxon>
        <taxon>Pseudomonadati</taxon>
        <taxon>Pseudomonadota</taxon>
        <taxon>Alphaproteobacteria</taxon>
        <taxon>Hyphomicrobiales</taxon>
        <taxon>Methylobacteriaceae</taxon>
        <taxon>Microvirga</taxon>
    </lineage>
</organism>
<comment type="caution">
    <text evidence="1">The sequence shown here is derived from an EMBL/GenBank/DDBJ whole genome shotgun (WGS) entry which is preliminary data.</text>
</comment>
<name>A0A512BZS5_9HYPH</name>
<dbReference type="RefSeq" id="WP_114188754.1">
    <property type="nucleotide sequence ID" value="NZ_BJYU01000106.1"/>
</dbReference>
<gene>
    <name evidence="1" type="ORF">MAE02_51490</name>
</gene>